<dbReference type="EMBL" id="MNCJ02000317">
    <property type="protein sequence ID" value="KAF5819022.1"/>
    <property type="molecule type" value="Genomic_DNA"/>
</dbReference>
<dbReference type="Gramene" id="mRNA:HanXRQr2_Chr02g0072901">
    <property type="protein sequence ID" value="CDS:HanXRQr2_Chr02g0072901.1"/>
    <property type="gene ID" value="HanXRQr2_Chr02g0072901"/>
</dbReference>
<dbReference type="AlphaFoldDB" id="A0A9K3NZG1"/>
<accession>A0A9K3NZG1</accession>
<reference evidence="1" key="1">
    <citation type="journal article" date="2017" name="Nature">
        <title>The sunflower genome provides insights into oil metabolism, flowering and Asterid evolution.</title>
        <authorList>
            <person name="Badouin H."/>
            <person name="Gouzy J."/>
            <person name="Grassa C.J."/>
            <person name="Murat F."/>
            <person name="Staton S.E."/>
            <person name="Cottret L."/>
            <person name="Lelandais-Briere C."/>
            <person name="Owens G.L."/>
            <person name="Carrere S."/>
            <person name="Mayjonade B."/>
            <person name="Legrand L."/>
            <person name="Gill N."/>
            <person name="Kane N.C."/>
            <person name="Bowers J.E."/>
            <person name="Hubner S."/>
            <person name="Bellec A."/>
            <person name="Berard A."/>
            <person name="Berges H."/>
            <person name="Blanchet N."/>
            <person name="Boniface M.C."/>
            <person name="Brunel D."/>
            <person name="Catrice O."/>
            <person name="Chaidir N."/>
            <person name="Claudel C."/>
            <person name="Donnadieu C."/>
            <person name="Faraut T."/>
            <person name="Fievet G."/>
            <person name="Helmstetter N."/>
            <person name="King M."/>
            <person name="Knapp S.J."/>
            <person name="Lai Z."/>
            <person name="Le Paslier M.C."/>
            <person name="Lippi Y."/>
            <person name="Lorenzon L."/>
            <person name="Mandel J.R."/>
            <person name="Marage G."/>
            <person name="Marchand G."/>
            <person name="Marquand E."/>
            <person name="Bret-Mestries E."/>
            <person name="Morien E."/>
            <person name="Nambeesan S."/>
            <person name="Nguyen T."/>
            <person name="Pegot-Espagnet P."/>
            <person name="Pouilly N."/>
            <person name="Raftis F."/>
            <person name="Sallet E."/>
            <person name="Schiex T."/>
            <person name="Thomas J."/>
            <person name="Vandecasteele C."/>
            <person name="Vares D."/>
            <person name="Vear F."/>
            <person name="Vautrin S."/>
            <person name="Crespi M."/>
            <person name="Mangin B."/>
            <person name="Burke J.M."/>
            <person name="Salse J."/>
            <person name="Munos S."/>
            <person name="Vincourt P."/>
            <person name="Rieseberg L.H."/>
            <person name="Langlade N.B."/>
        </authorList>
    </citation>
    <scope>NUCLEOTIDE SEQUENCE</scope>
    <source>
        <tissue evidence="1">Leaves</tissue>
    </source>
</reference>
<organism evidence="1 2">
    <name type="scientific">Helianthus annuus</name>
    <name type="common">Common sunflower</name>
    <dbReference type="NCBI Taxonomy" id="4232"/>
    <lineage>
        <taxon>Eukaryota</taxon>
        <taxon>Viridiplantae</taxon>
        <taxon>Streptophyta</taxon>
        <taxon>Embryophyta</taxon>
        <taxon>Tracheophyta</taxon>
        <taxon>Spermatophyta</taxon>
        <taxon>Magnoliopsida</taxon>
        <taxon>eudicotyledons</taxon>
        <taxon>Gunneridae</taxon>
        <taxon>Pentapetalae</taxon>
        <taxon>asterids</taxon>
        <taxon>campanulids</taxon>
        <taxon>Asterales</taxon>
        <taxon>Asteraceae</taxon>
        <taxon>Asteroideae</taxon>
        <taxon>Heliantheae alliance</taxon>
        <taxon>Heliantheae</taxon>
        <taxon>Helianthus</taxon>
    </lineage>
</organism>
<comment type="caution">
    <text evidence="1">The sequence shown here is derived from an EMBL/GenBank/DDBJ whole genome shotgun (WGS) entry which is preliminary data.</text>
</comment>
<dbReference type="Proteomes" id="UP000215914">
    <property type="component" value="Unassembled WGS sequence"/>
</dbReference>
<sequence length="106" mass="12092">MGFSLRSATGIREHKIRWIATFHLFLPPFFILTTIPSGFDTFEDTNHSYMLPWTLVHSSCSPFAINNPLELHILHSKHTLLFKVLCESLILHLEASPSVWFSGIAI</sequence>
<protein>
    <submittedName>
        <fullName evidence="1">Uncharacterized protein</fullName>
    </submittedName>
</protein>
<evidence type="ECO:0000313" key="1">
    <source>
        <dbReference type="EMBL" id="KAF5819022.1"/>
    </source>
</evidence>
<proteinExistence type="predicted"/>
<gene>
    <name evidence="1" type="ORF">HanXRQr2_Chr02g0072901</name>
</gene>
<keyword evidence="2" id="KW-1185">Reference proteome</keyword>
<evidence type="ECO:0000313" key="2">
    <source>
        <dbReference type="Proteomes" id="UP000215914"/>
    </source>
</evidence>
<name>A0A9K3NZG1_HELAN</name>
<reference evidence="1" key="2">
    <citation type="submission" date="2020-06" db="EMBL/GenBank/DDBJ databases">
        <title>Helianthus annuus Genome sequencing and assembly Release 2.</title>
        <authorList>
            <person name="Gouzy J."/>
            <person name="Langlade N."/>
            <person name="Munos S."/>
        </authorList>
    </citation>
    <scope>NUCLEOTIDE SEQUENCE</scope>
    <source>
        <tissue evidence="1">Leaves</tissue>
    </source>
</reference>